<dbReference type="SUPFAM" id="SSF53474">
    <property type="entry name" value="alpha/beta-Hydrolases"/>
    <property type="match status" value="1"/>
</dbReference>
<dbReference type="InterPro" id="IPR000073">
    <property type="entry name" value="AB_hydrolase_1"/>
</dbReference>
<comment type="caution">
    <text evidence="2">The sequence shown here is derived from an EMBL/GenBank/DDBJ whole genome shotgun (WGS) entry which is preliminary data.</text>
</comment>
<evidence type="ECO:0000313" key="2">
    <source>
        <dbReference type="EMBL" id="MCA1854790.1"/>
    </source>
</evidence>
<dbReference type="InterPro" id="IPR029058">
    <property type="entry name" value="AB_hydrolase_fold"/>
</dbReference>
<feature type="domain" description="AB hydrolase-1" evidence="1">
    <location>
        <begin position="29"/>
        <end position="148"/>
    </location>
</feature>
<accession>A0ABS7Y533</accession>
<sequence length="297" mass="33658">MIPSRSEFLPIRGLRTHVRHWGRVGAPKIFMQHGWMDVSASFQFVVDCLRQDWHVIAFDWRGFGLSERSSADTYWFPDYLADLEAVLDHYAPGEAVNLLGHSMGGNIVSLYAGIRPARIARLVNLEGFGLPATRPEQAPGRYAKWLDELRTRPEMRGYASLDEVAARLQKTNPRLPGERAAFLAGHWSALDADGQWRILGDPAHKMTGPLLYHADEVLACWRRIAAPVLWIEAEETEMWRWMGPKEEARAEIDRRRAHLAEVTARMMPGAGHMLHHDQPELLARMIEAFLDGAEVPG</sequence>
<dbReference type="Proteomes" id="UP001198602">
    <property type="component" value="Unassembled WGS sequence"/>
</dbReference>
<evidence type="ECO:0000313" key="3">
    <source>
        <dbReference type="Proteomes" id="UP001198602"/>
    </source>
</evidence>
<reference evidence="2 3" key="1">
    <citation type="submission" date="2021-07" db="EMBL/GenBank/DDBJ databases">
        <title>Characterization of Violacein-producing bacteria and related species.</title>
        <authorList>
            <person name="Wilson H.S."/>
            <person name="De Leon M.E."/>
        </authorList>
    </citation>
    <scope>NUCLEOTIDE SEQUENCE [LARGE SCALE GENOMIC DNA]</scope>
    <source>
        <strain evidence="2 3">HSC-2F05</strain>
    </source>
</reference>
<dbReference type="PRINTS" id="PR00111">
    <property type="entry name" value="ABHYDROLASE"/>
</dbReference>
<dbReference type="Pfam" id="PF00561">
    <property type="entry name" value="Abhydrolase_1"/>
    <property type="match status" value="1"/>
</dbReference>
<protein>
    <submittedName>
        <fullName evidence="2">Alpha/beta hydrolase</fullName>
    </submittedName>
</protein>
<dbReference type="GO" id="GO:0016787">
    <property type="term" value="F:hydrolase activity"/>
    <property type="evidence" value="ECO:0007669"/>
    <property type="project" value="UniProtKB-KW"/>
</dbReference>
<proteinExistence type="predicted"/>
<evidence type="ECO:0000259" key="1">
    <source>
        <dbReference type="Pfam" id="PF00561"/>
    </source>
</evidence>
<dbReference type="InterPro" id="IPR050266">
    <property type="entry name" value="AB_hydrolase_sf"/>
</dbReference>
<gene>
    <name evidence="2" type="ORF">LE190_02450</name>
</gene>
<keyword evidence="2" id="KW-0378">Hydrolase</keyword>
<name>A0ABS7Y533_9BURK</name>
<dbReference type="PANTHER" id="PTHR43798:SF33">
    <property type="entry name" value="HYDROLASE, PUTATIVE (AFU_ORTHOLOGUE AFUA_2G14860)-RELATED"/>
    <property type="match status" value="1"/>
</dbReference>
<dbReference type="Gene3D" id="3.40.50.1820">
    <property type="entry name" value="alpha/beta hydrolase"/>
    <property type="match status" value="1"/>
</dbReference>
<dbReference type="RefSeq" id="WP_225237224.1">
    <property type="nucleotide sequence ID" value="NZ_JAHYBX010000001.1"/>
</dbReference>
<organism evidence="2 3">
    <name type="scientific">Massilia hydrophila</name>
    <dbReference type="NCBI Taxonomy" id="3044279"/>
    <lineage>
        <taxon>Bacteria</taxon>
        <taxon>Pseudomonadati</taxon>
        <taxon>Pseudomonadota</taxon>
        <taxon>Betaproteobacteria</taxon>
        <taxon>Burkholderiales</taxon>
        <taxon>Oxalobacteraceae</taxon>
        <taxon>Telluria group</taxon>
        <taxon>Massilia</taxon>
    </lineage>
</organism>
<dbReference type="PANTHER" id="PTHR43798">
    <property type="entry name" value="MONOACYLGLYCEROL LIPASE"/>
    <property type="match status" value="1"/>
</dbReference>
<dbReference type="EMBL" id="JAHYBX010000001">
    <property type="protein sequence ID" value="MCA1854790.1"/>
    <property type="molecule type" value="Genomic_DNA"/>
</dbReference>
<keyword evidence="3" id="KW-1185">Reference proteome</keyword>